<accession>A0A8H7WIB2</accession>
<dbReference type="AlphaFoldDB" id="A0A8H7WIB2"/>
<dbReference type="OrthoDB" id="2884638at2759"/>
<dbReference type="EMBL" id="JAFJYH010000011">
    <property type="protein sequence ID" value="KAG4425307.1"/>
    <property type="molecule type" value="Genomic_DNA"/>
</dbReference>
<dbReference type="Proteomes" id="UP000664132">
    <property type="component" value="Unassembled WGS sequence"/>
</dbReference>
<proteinExistence type="predicted"/>
<reference evidence="1" key="1">
    <citation type="submission" date="2021-02" db="EMBL/GenBank/DDBJ databases">
        <title>Genome sequence Cadophora malorum strain M34.</title>
        <authorList>
            <person name="Stefanovic E."/>
            <person name="Vu D."/>
            <person name="Scully C."/>
            <person name="Dijksterhuis J."/>
            <person name="Roader J."/>
            <person name="Houbraken J."/>
        </authorList>
    </citation>
    <scope>NUCLEOTIDE SEQUENCE</scope>
    <source>
        <strain evidence="1">M34</strain>
    </source>
</reference>
<gene>
    <name evidence="1" type="ORF">IFR04_001457</name>
</gene>
<comment type="caution">
    <text evidence="1">The sequence shown here is derived from an EMBL/GenBank/DDBJ whole genome shotgun (WGS) entry which is preliminary data.</text>
</comment>
<organism evidence="1 2">
    <name type="scientific">Cadophora malorum</name>
    <dbReference type="NCBI Taxonomy" id="108018"/>
    <lineage>
        <taxon>Eukaryota</taxon>
        <taxon>Fungi</taxon>
        <taxon>Dikarya</taxon>
        <taxon>Ascomycota</taxon>
        <taxon>Pezizomycotina</taxon>
        <taxon>Leotiomycetes</taxon>
        <taxon>Helotiales</taxon>
        <taxon>Ploettnerulaceae</taxon>
        <taxon>Cadophora</taxon>
    </lineage>
</organism>
<evidence type="ECO:0000313" key="1">
    <source>
        <dbReference type="EMBL" id="KAG4425307.1"/>
    </source>
</evidence>
<protein>
    <submittedName>
        <fullName evidence="1">Uncharacterized protein</fullName>
    </submittedName>
</protein>
<evidence type="ECO:0000313" key="2">
    <source>
        <dbReference type="Proteomes" id="UP000664132"/>
    </source>
</evidence>
<name>A0A8H7WIB2_9HELO</name>
<keyword evidence="2" id="KW-1185">Reference proteome</keyword>
<sequence length="146" mass="16176">MIKVTLGTKVPNANRTGALITGPDGLQAGLMTVLKAEDYIYVYSNAEPENFVVGRARLSDAFDATKYEFLKKAGNWGSIMYSHYFGNTCSLQARMGTYRNFYTSDTLYGPWNGRYILAINIGYGINVHPQFSPGGDHRIWNVSSGT</sequence>